<dbReference type="PROSITE" id="PS51257">
    <property type="entry name" value="PROKAR_LIPOPROTEIN"/>
    <property type="match status" value="1"/>
</dbReference>
<protein>
    <submittedName>
        <fullName evidence="2">Uncharacterized protein</fullName>
    </submittedName>
</protein>
<name>A0A1H8HWY4_9EURY</name>
<dbReference type="AlphaFoldDB" id="A0A1H8HWY4"/>
<proteinExistence type="predicted"/>
<dbReference type="EMBL" id="FOCX01000004">
    <property type="protein sequence ID" value="SEN60622.1"/>
    <property type="molecule type" value="Genomic_DNA"/>
</dbReference>
<keyword evidence="3" id="KW-1185">Reference proteome</keyword>
<sequence>MERRKFLRRGAVGVTLGTVGCLGMGGEVVVTVSRDVSVQPGTGWIREIPDVSDPGGSISYISRSQAPFDVYFFTSEKQMRQYDAYTSGEDPETKPTGDRDIGRTATETTGGEYKASTENDGGRQSIDATGPYYFVLDHSDYPAAGGAWPSDMPERRTIYLDLTVTEKRFGF</sequence>
<dbReference type="RefSeq" id="WP_092658486.1">
    <property type="nucleotide sequence ID" value="NZ_FOCX01000004.1"/>
</dbReference>
<evidence type="ECO:0000313" key="2">
    <source>
        <dbReference type="EMBL" id="SEN60622.1"/>
    </source>
</evidence>
<dbReference type="Proteomes" id="UP000198775">
    <property type="component" value="Unassembled WGS sequence"/>
</dbReference>
<dbReference type="OrthoDB" id="236495at2157"/>
<evidence type="ECO:0000313" key="3">
    <source>
        <dbReference type="Proteomes" id="UP000198775"/>
    </source>
</evidence>
<evidence type="ECO:0000256" key="1">
    <source>
        <dbReference type="SAM" id="MobiDB-lite"/>
    </source>
</evidence>
<feature type="compositionally biased region" description="Basic and acidic residues" evidence="1">
    <location>
        <begin position="91"/>
        <end position="102"/>
    </location>
</feature>
<feature type="region of interest" description="Disordered" evidence="1">
    <location>
        <begin position="84"/>
        <end position="126"/>
    </location>
</feature>
<gene>
    <name evidence="2" type="ORF">SAMN05216388_100414</name>
</gene>
<reference evidence="3" key="1">
    <citation type="submission" date="2016-10" db="EMBL/GenBank/DDBJ databases">
        <authorList>
            <person name="Varghese N."/>
            <person name="Submissions S."/>
        </authorList>
    </citation>
    <scope>NUCLEOTIDE SEQUENCE [LARGE SCALE GENOMIC DNA]</scope>
    <source>
        <strain evidence="3">IBRC-M 10043</strain>
    </source>
</reference>
<accession>A0A1H8HWY4</accession>
<organism evidence="2 3">
    <name type="scientific">Halorientalis persicus</name>
    <dbReference type="NCBI Taxonomy" id="1367881"/>
    <lineage>
        <taxon>Archaea</taxon>
        <taxon>Methanobacteriati</taxon>
        <taxon>Methanobacteriota</taxon>
        <taxon>Stenosarchaea group</taxon>
        <taxon>Halobacteria</taxon>
        <taxon>Halobacteriales</taxon>
        <taxon>Haloarculaceae</taxon>
        <taxon>Halorientalis</taxon>
    </lineage>
</organism>